<dbReference type="Gene3D" id="2.170.16.10">
    <property type="entry name" value="Hedgehog/Intein (Hint) domain"/>
    <property type="match status" value="2"/>
</dbReference>
<comment type="similarity">
    <text evidence="1">Belongs to the GSP E family.</text>
</comment>
<dbReference type="InterPro" id="IPR036844">
    <property type="entry name" value="Hint_dom_sf"/>
</dbReference>
<dbReference type="SMART" id="SM00305">
    <property type="entry name" value="HintC"/>
    <property type="match status" value="1"/>
</dbReference>
<dbReference type="PANTHER" id="PTHR30486:SF14">
    <property type="entry name" value="FLAGELLA ACCESSORY PROTEIN I"/>
    <property type="match status" value="1"/>
</dbReference>
<dbReference type="SUPFAM" id="SSF52540">
    <property type="entry name" value="P-loop containing nucleoside triphosphate hydrolases"/>
    <property type="match status" value="2"/>
</dbReference>
<dbReference type="InterPro" id="IPR027417">
    <property type="entry name" value="P-loop_NTPase"/>
</dbReference>
<dbReference type="InterPro" id="IPR006141">
    <property type="entry name" value="Intein_N"/>
</dbReference>
<dbReference type="Pfam" id="PF14890">
    <property type="entry name" value="Intein_splicing"/>
    <property type="match status" value="1"/>
</dbReference>
<dbReference type="SMART" id="SM00306">
    <property type="entry name" value="HintN"/>
    <property type="match status" value="1"/>
</dbReference>
<accession>A0A7C2ZST8</accession>
<dbReference type="SUPFAM" id="SSF51294">
    <property type="entry name" value="Hedgehog/intein (Hint) domain"/>
    <property type="match status" value="1"/>
</dbReference>
<dbReference type="EMBL" id="DSFH01000017">
    <property type="protein sequence ID" value="HEW63591.1"/>
    <property type="molecule type" value="Genomic_DNA"/>
</dbReference>
<dbReference type="RefSeq" id="WP_272984868.1">
    <property type="nucleotide sequence ID" value="NZ_DSFH01000017.1"/>
</dbReference>
<gene>
    <name evidence="4" type="ORF">ENO39_00820</name>
</gene>
<dbReference type="InterPro" id="IPR050921">
    <property type="entry name" value="T4SS_GSP_E_ATPase"/>
</dbReference>
<protein>
    <submittedName>
        <fullName evidence="4">Uncharacterized protein</fullName>
    </submittedName>
</protein>
<evidence type="ECO:0000313" key="4">
    <source>
        <dbReference type="EMBL" id="HEW63591.1"/>
    </source>
</evidence>
<dbReference type="PROSITE" id="PS50818">
    <property type="entry name" value="INTEIN_C_TER"/>
    <property type="match status" value="1"/>
</dbReference>
<comment type="caution">
    <text evidence="4">The sequence shown here is derived from an EMBL/GenBank/DDBJ whole genome shotgun (WGS) entry which is preliminary data.</text>
</comment>
<evidence type="ECO:0000256" key="1">
    <source>
        <dbReference type="ARBA" id="ARBA00006611"/>
    </source>
</evidence>
<dbReference type="Pfam" id="PF00437">
    <property type="entry name" value="T2SSE"/>
    <property type="match status" value="1"/>
</dbReference>
<name>A0A7C2ZST8_9CREN</name>
<organism evidence="4">
    <name type="scientific">Fervidicoccus fontis</name>
    <dbReference type="NCBI Taxonomy" id="683846"/>
    <lineage>
        <taxon>Archaea</taxon>
        <taxon>Thermoproteota</taxon>
        <taxon>Thermoprotei</taxon>
        <taxon>Fervidicoccales</taxon>
        <taxon>Fervidicoccaceae</taxon>
        <taxon>Fervidicoccus</taxon>
    </lineage>
</organism>
<dbReference type="GO" id="GO:0016539">
    <property type="term" value="P:intein-mediated protein splicing"/>
    <property type="evidence" value="ECO:0007669"/>
    <property type="project" value="InterPro"/>
</dbReference>
<dbReference type="PANTHER" id="PTHR30486">
    <property type="entry name" value="TWITCHING MOTILITY PROTEIN PILT"/>
    <property type="match status" value="1"/>
</dbReference>
<reference evidence="4" key="1">
    <citation type="journal article" date="2020" name="mSystems">
        <title>Genome- and Community-Level Interaction Insights into Carbon Utilization and Element Cycling Functions of Hydrothermarchaeota in Hydrothermal Sediment.</title>
        <authorList>
            <person name="Zhou Z."/>
            <person name="Liu Y."/>
            <person name="Xu W."/>
            <person name="Pan J."/>
            <person name="Luo Z.H."/>
            <person name="Li M."/>
        </authorList>
    </citation>
    <scope>NUCLEOTIDE SEQUENCE [LARGE SCALE GENOMIC DNA]</scope>
    <source>
        <strain evidence="4">SpSt-1261</strain>
    </source>
</reference>
<dbReference type="CDD" id="cd00081">
    <property type="entry name" value="Hint"/>
    <property type="match status" value="1"/>
</dbReference>
<dbReference type="Gene3D" id="3.40.50.300">
    <property type="entry name" value="P-loop containing nucleotide triphosphate hydrolases"/>
    <property type="match status" value="2"/>
</dbReference>
<dbReference type="GO" id="GO:0016887">
    <property type="term" value="F:ATP hydrolysis activity"/>
    <property type="evidence" value="ECO:0007669"/>
    <property type="project" value="InterPro"/>
</dbReference>
<evidence type="ECO:0000259" key="2">
    <source>
        <dbReference type="SMART" id="SM00305"/>
    </source>
</evidence>
<dbReference type="InterPro" id="IPR030934">
    <property type="entry name" value="Intein_C"/>
</dbReference>
<proteinExistence type="inferred from homology"/>
<dbReference type="Gene3D" id="1.10.390.40">
    <property type="match status" value="1"/>
</dbReference>
<dbReference type="InterPro" id="IPR003587">
    <property type="entry name" value="Hint_dom_N"/>
</dbReference>
<dbReference type="Proteomes" id="UP000886076">
    <property type="component" value="Unassembled WGS sequence"/>
</dbReference>
<feature type="domain" description="Hint" evidence="3">
    <location>
        <begin position="403"/>
        <end position="521"/>
    </location>
</feature>
<feature type="domain" description="Hint" evidence="2">
    <location>
        <begin position="637"/>
        <end position="685"/>
    </location>
</feature>
<dbReference type="Gene3D" id="3.30.450.370">
    <property type="match status" value="1"/>
</dbReference>
<dbReference type="InterPro" id="IPR003586">
    <property type="entry name" value="Hint_dom_C"/>
</dbReference>
<evidence type="ECO:0000259" key="3">
    <source>
        <dbReference type="SMART" id="SM00306"/>
    </source>
</evidence>
<dbReference type="CDD" id="cd01130">
    <property type="entry name" value="VirB11-like_ATPase"/>
    <property type="match status" value="1"/>
</dbReference>
<sequence>MSFLQIRKKKGIEDILKSIGKEEVDFGERPQYLEEYVKNVESQIGERPQLVEKLSGEAKKLREFNFIYPLGNGIFVHVTSRLKSESGYNRYIVIEPPKPEAKKLSLIEEALAYHISSEFTPQSSEEKKAILLYLLNKILVSRGKANEKEELKLAKKGKVLVKEGEENYIKYHVVREKVGVGILEPFLRDPYLEDVSASGIGNIFVVHKIFGSLESNMGFLGDEELDEFIIKLGEKIGKPISSARPVVDATLPDGSRINIVFGSDVSLRGSNFTIRRVSKSPISVTQLIDWGTFDARIAAYVWMMLREGMSLFVCGETASGKTTSLNAISVFIKPNAKIVSIEDTAEVVFPHPNWTRELTRDTGRPESSVTMFDLLRAALRQRPNYIIVGEIRGAEGNIAFQAMQSVSRDTPIMIKREGENALLTNIGDFVDSYYKEGEEGKKFVKDVSVLSLSPNGKIIFSPIEYLLRHRAEEIYTIILENGSNLKVTGSHSLFVFDPSTVQIVPKPVYKLKEGDYLIKAELKKERPLLKKSGGEIRGDVLVFERDFGVSSKIEELWKESLRVRRMNSIRLSILNKIFERFNIIASEITRFAGENSSELYDVEIPVNGIMKLFLSSLFNKLKGQAREKMKRLFYLLESDLELVMVKEIRKEKYEGFVYDVSVPGTQLFLGGERPFALHNTGHPVMSTFHAADISKLIQRLTNPPISIPKTNMDNLNIAWFQSAVYVKGFPARRVININEIIGYDPASDAIATMPVFTWDPVADRFLFSGKGSSYLLEEKIAVMRGIPRGRINEIYEELETRRRYIQDLVDLKVFDYDRVFKAVIYAENVGIEKALRDLESGRISF</sequence>
<dbReference type="PROSITE" id="PS50817">
    <property type="entry name" value="INTEIN_N_TER"/>
    <property type="match status" value="1"/>
</dbReference>
<dbReference type="NCBIfam" id="TIGR01445">
    <property type="entry name" value="intein_Nterm"/>
    <property type="match status" value="1"/>
</dbReference>
<dbReference type="AlphaFoldDB" id="A0A7C2ZST8"/>
<dbReference type="InterPro" id="IPR001482">
    <property type="entry name" value="T2SS/T4SS_dom"/>
</dbReference>